<name>A0A0K2TKR8_LEPSM</name>
<accession>A0A0K2TKR8</accession>
<reference evidence="1" key="1">
    <citation type="submission" date="2014-05" db="EMBL/GenBank/DDBJ databases">
        <authorList>
            <person name="Chronopoulou M."/>
        </authorList>
    </citation>
    <scope>NUCLEOTIDE SEQUENCE</scope>
    <source>
        <tissue evidence="1">Whole organism</tissue>
    </source>
</reference>
<protein>
    <submittedName>
        <fullName evidence="1">Uncharacterized protein</fullName>
    </submittedName>
</protein>
<proteinExistence type="predicted"/>
<evidence type="ECO:0000313" key="1">
    <source>
        <dbReference type="EMBL" id="CDW26643.1"/>
    </source>
</evidence>
<dbReference type="EMBL" id="HACA01009282">
    <property type="protein sequence ID" value="CDW26643.1"/>
    <property type="molecule type" value="Transcribed_RNA"/>
</dbReference>
<sequence length="14" mass="1743">METHSNKESLYKFE</sequence>
<organism evidence="1">
    <name type="scientific">Lepeophtheirus salmonis</name>
    <name type="common">Salmon louse</name>
    <name type="synonym">Caligus salmonis</name>
    <dbReference type="NCBI Taxonomy" id="72036"/>
    <lineage>
        <taxon>Eukaryota</taxon>
        <taxon>Metazoa</taxon>
        <taxon>Ecdysozoa</taxon>
        <taxon>Arthropoda</taxon>
        <taxon>Crustacea</taxon>
        <taxon>Multicrustacea</taxon>
        <taxon>Hexanauplia</taxon>
        <taxon>Copepoda</taxon>
        <taxon>Siphonostomatoida</taxon>
        <taxon>Caligidae</taxon>
        <taxon>Lepeophtheirus</taxon>
    </lineage>
</organism>